<protein>
    <submittedName>
        <fullName evidence="1">Phosphoglycerate mutase</fullName>
    </submittedName>
</protein>
<evidence type="ECO:0000313" key="1">
    <source>
        <dbReference type="EMBL" id="SCM79754.1"/>
    </source>
</evidence>
<reference evidence="1" key="1">
    <citation type="submission" date="2016-08" db="EMBL/GenBank/DDBJ databases">
        <authorList>
            <person name="Seilhamer J.J."/>
        </authorList>
    </citation>
    <scope>NUCLEOTIDE SEQUENCE</scope>
    <source>
        <strain evidence="1">86</strain>
    </source>
</reference>
<sequence length="229" mass="25137">MVVWPPDIEPAAKIPLCRLREIGDHRPDIGSFAPFMEPALSTVFFITHPDVVVDPGRPVPRWHLSDKGIARMRIFAGTPDARAVRSVWASDETKAIEAAGILAAAHGLPVGVHPGLHENDRSATGFLPPPEFEEVANRFFERPEESVRGWERAVDAQNRVRAAFDAIIAEKTAGDIAIVGHGGVGTLLLCHLTGVPISRDHDQPFQGHYWAYAPETATLLHPWRPIAPR</sequence>
<dbReference type="InterPro" id="IPR013078">
    <property type="entry name" value="His_Pase_superF_clade-1"/>
</dbReference>
<name>A0A212LQ95_9HYPH</name>
<dbReference type="InterPro" id="IPR029033">
    <property type="entry name" value="His_PPase_superfam"/>
</dbReference>
<dbReference type="SUPFAM" id="SSF53254">
    <property type="entry name" value="Phosphoglycerate mutase-like"/>
    <property type="match status" value="1"/>
</dbReference>
<dbReference type="AlphaFoldDB" id="A0A212LQ95"/>
<dbReference type="EMBL" id="FMJD01000013">
    <property type="protein sequence ID" value="SCM79754.1"/>
    <property type="molecule type" value="Genomic_DNA"/>
</dbReference>
<organism evidence="1">
    <name type="scientific">uncultured Pleomorphomonas sp</name>
    <dbReference type="NCBI Taxonomy" id="442121"/>
    <lineage>
        <taxon>Bacteria</taxon>
        <taxon>Pseudomonadati</taxon>
        <taxon>Pseudomonadota</taxon>
        <taxon>Alphaproteobacteria</taxon>
        <taxon>Hyphomicrobiales</taxon>
        <taxon>Pleomorphomonadaceae</taxon>
        <taxon>Pleomorphomonas</taxon>
        <taxon>environmental samples</taxon>
    </lineage>
</organism>
<gene>
    <name evidence="1" type="ORF">KL86PLE_90622</name>
</gene>
<dbReference type="Pfam" id="PF00300">
    <property type="entry name" value="His_Phos_1"/>
    <property type="match status" value="1"/>
</dbReference>
<dbReference type="Gene3D" id="3.40.50.1240">
    <property type="entry name" value="Phosphoglycerate mutase-like"/>
    <property type="match status" value="1"/>
</dbReference>
<proteinExistence type="predicted"/>
<accession>A0A212LQ95</accession>